<name>A0A499V3Y0_9ACTN</name>
<dbReference type="Proteomes" id="UP000463951">
    <property type="component" value="Chromosome"/>
</dbReference>
<sequence>MDTAQDAQDTAKRLRAIGDELSDRFYERADVVRTLVVTLLAGQHSLVLGPPGTAPRMSHSSTRFSSAPQRR</sequence>
<dbReference type="Gene3D" id="3.40.50.300">
    <property type="entry name" value="P-loop containing nucleotide triphosphate hydrolases"/>
    <property type="match status" value="1"/>
</dbReference>
<evidence type="ECO:0000313" key="4">
    <source>
        <dbReference type="Proteomes" id="UP000463951"/>
    </source>
</evidence>
<dbReference type="InterPro" id="IPR027417">
    <property type="entry name" value="P-loop_NTPase"/>
</dbReference>
<accession>A0A499V3Y0</accession>
<feature type="domain" description="MoxR" evidence="2">
    <location>
        <begin position="13"/>
        <end position="54"/>
    </location>
</feature>
<proteinExistence type="predicted"/>
<evidence type="ECO:0000313" key="3">
    <source>
        <dbReference type="EMBL" id="BBJ47098.1"/>
    </source>
</evidence>
<protein>
    <recommendedName>
        <fullName evidence="2">MoxR domain-containing protein</fullName>
    </recommendedName>
</protein>
<feature type="compositionally biased region" description="Polar residues" evidence="1">
    <location>
        <begin position="58"/>
        <end position="71"/>
    </location>
</feature>
<dbReference type="EMBL" id="AP019620">
    <property type="protein sequence ID" value="BBJ47098.1"/>
    <property type="molecule type" value="Genomic_DNA"/>
</dbReference>
<dbReference type="Pfam" id="PF20030">
    <property type="entry name" value="bpMoxR"/>
    <property type="match status" value="1"/>
</dbReference>
<feature type="region of interest" description="Disordered" evidence="1">
    <location>
        <begin position="46"/>
        <end position="71"/>
    </location>
</feature>
<reference evidence="3 4" key="1">
    <citation type="journal article" date="2020" name="Int. J. Syst. Evol. Microbiol.">
        <title>Reclassification of Streptomyces castelarensis and Streptomyces sporoclivatus as later heterotypic synonyms of Streptomyces antimycoticus.</title>
        <authorList>
            <person name="Komaki H."/>
            <person name="Tamura T."/>
        </authorList>
    </citation>
    <scope>NUCLEOTIDE SEQUENCE [LARGE SCALE GENOMIC DNA]</scope>
    <source>
        <strain evidence="3 4">NBRC 100767</strain>
    </source>
</reference>
<dbReference type="InterPro" id="IPR045427">
    <property type="entry name" value="MoxR"/>
</dbReference>
<dbReference type="AlphaFoldDB" id="A0A499V3Y0"/>
<organism evidence="3 4">
    <name type="scientific">Streptomyces antimycoticus</name>
    <dbReference type="NCBI Taxonomy" id="68175"/>
    <lineage>
        <taxon>Bacteria</taxon>
        <taxon>Bacillati</taxon>
        <taxon>Actinomycetota</taxon>
        <taxon>Actinomycetes</taxon>
        <taxon>Kitasatosporales</taxon>
        <taxon>Streptomycetaceae</taxon>
        <taxon>Streptomyces</taxon>
        <taxon>Streptomyces violaceusniger group</taxon>
    </lineage>
</organism>
<gene>
    <name evidence="3" type="ORF">SSPO_098160</name>
</gene>
<evidence type="ECO:0000256" key="1">
    <source>
        <dbReference type="SAM" id="MobiDB-lite"/>
    </source>
</evidence>
<evidence type="ECO:0000259" key="2">
    <source>
        <dbReference type="Pfam" id="PF20030"/>
    </source>
</evidence>